<dbReference type="STRING" id="342108.amb0864"/>
<dbReference type="Gene3D" id="3.40.1050.10">
    <property type="entry name" value="Carbonic anhydrase"/>
    <property type="match status" value="1"/>
</dbReference>
<proteinExistence type="predicted"/>
<evidence type="ECO:0000313" key="2">
    <source>
        <dbReference type="Proteomes" id="UP000007058"/>
    </source>
</evidence>
<organism evidence="1 2">
    <name type="scientific">Paramagnetospirillum magneticum (strain ATCC 700264 / AMB-1)</name>
    <name type="common">Magnetospirillum magneticum</name>
    <dbReference type="NCBI Taxonomy" id="342108"/>
    <lineage>
        <taxon>Bacteria</taxon>
        <taxon>Pseudomonadati</taxon>
        <taxon>Pseudomonadota</taxon>
        <taxon>Alphaproteobacteria</taxon>
        <taxon>Rhodospirillales</taxon>
        <taxon>Magnetospirillaceae</taxon>
        <taxon>Paramagnetospirillum</taxon>
    </lineage>
</organism>
<dbReference type="InterPro" id="IPR006311">
    <property type="entry name" value="TAT_signal"/>
</dbReference>
<dbReference type="AlphaFoldDB" id="Q2W907"/>
<dbReference type="GO" id="GO:0004089">
    <property type="term" value="F:carbonate dehydratase activity"/>
    <property type="evidence" value="ECO:0007669"/>
    <property type="project" value="InterPro"/>
</dbReference>
<evidence type="ECO:0000313" key="1">
    <source>
        <dbReference type="EMBL" id="BAE49668.1"/>
    </source>
</evidence>
<name>Q2W907_PARM1</name>
<dbReference type="SUPFAM" id="SSF53056">
    <property type="entry name" value="beta-carbonic anhydrase, cab"/>
    <property type="match status" value="1"/>
</dbReference>
<keyword evidence="2" id="KW-1185">Reference proteome</keyword>
<evidence type="ECO:0008006" key="3">
    <source>
        <dbReference type="Google" id="ProtNLM"/>
    </source>
</evidence>
<reference evidence="1 2" key="1">
    <citation type="journal article" date="2005" name="DNA Res.">
        <title>Complete genome sequence of the facultative anaerobic magnetotactic bacterium Magnetospirillum sp. strain AMB-1.</title>
        <authorList>
            <person name="Matsunaga T."/>
            <person name="Okamura Y."/>
            <person name="Fukuda Y."/>
            <person name="Wahyudi A.T."/>
            <person name="Murase Y."/>
            <person name="Takeyama H."/>
        </authorList>
    </citation>
    <scope>NUCLEOTIDE SEQUENCE [LARGE SCALE GENOMIC DNA]</scope>
    <source>
        <strain evidence="2">ATCC 700264 / AMB-1</strain>
    </source>
</reference>
<sequence length="190" mass="20596">MPPGAVNPKGNAKMSDCCTDAFKDLSRRGFVKLALGAGAALWVNFKPSISLAAGGTEALLLSCMDYRLMDDIVRYMDGRAMTNKYDHVVLAGASLGVLQDKNLSWGQTFWDHVQVALDLHHIQKVIVMDHRDCGAYKVFLGPDSAKDAATETASHTAKLRALRTAINAKHPTLAVELLLMDLEGKVETVA</sequence>
<dbReference type="InterPro" id="IPR036874">
    <property type="entry name" value="Carbonic_anhydrase_sf"/>
</dbReference>
<dbReference type="Proteomes" id="UP000007058">
    <property type="component" value="Chromosome"/>
</dbReference>
<dbReference type="EMBL" id="AP007255">
    <property type="protein sequence ID" value="BAE49668.1"/>
    <property type="molecule type" value="Genomic_DNA"/>
</dbReference>
<dbReference type="GO" id="GO:0008270">
    <property type="term" value="F:zinc ion binding"/>
    <property type="evidence" value="ECO:0007669"/>
    <property type="project" value="InterPro"/>
</dbReference>
<dbReference type="HOGENOM" id="CLU_125832_0_0_5"/>
<dbReference type="PROSITE" id="PS51318">
    <property type="entry name" value="TAT"/>
    <property type="match status" value="1"/>
</dbReference>
<dbReference type="Pfam" id="PF20393">
    <property type="entry name" value="Pro_CA_2"/>
    <property type="match status" value="1"/>
</dbReference>
<protein>
    <recommendedName>
        <fullName evidence="3">Carbonic anhydrase</fullName>
    </recommendedName>
</protein>
<gene>
    <name evidence="1" type="ordered locus">amb0864</name>
</gene>
<dbReference type="InterPro" id="IPR046871">
    <property type="entry name" value="Pro_CA_2"/>
</dbReference>
<accession>Q2W907</accession>
<dbReference type="KEGG" id="mag:amb0864"/>